<dbReference type="PROSITE" id="PS51884">
    <property type="entry name" value="CHAPLIN"/>
    <property type="match status" value="1"/>
</dbReference>
<reference evidence="8" key="1">
    <citation type="journal article" date="2019" name="Int. J. Syst. Evol. Microbiol.">
        <title>The Global Catalogue of Microorganisms (GCM) 10K type strain sequencing project: providing services to taxonomists for standard genome sequencing and annotation.</title>
        <authorList>
            <consortium name="The Broad Institute Genomics Platform"/>
            <consortium name="The Broad Institute Genome Sequencing Center for Infectious Disease"/>
            <person name="Wu L."/>
            <person name="Ma J."/>
        </authorList>
    </citation>
    <scope>NUCLEOTIDE SEQUENCE [LARGE SCALE GENOMIC DNA]</scope>
    <source>
        <strain evidence="8">JCM 14545</strain>
    </source>
</reference>
<keyword evidence="5" id="KW-0732">Signal</keyword>
<evidence type="ECO:0000313" key="7">
    <source>
        <dbReference type="EMBL" id="GAA1969349.1"/>
    </source>
</evidence>
<keyword evidence="3" id="KW-0034">Amyloid</keyword>
<dbReference type="Pfam" id="PF03777">
    <property type="entry name" value="ChpA-C"/>
    <property type="match status" value="1"/>
</dbReference>
<evidence type="ECO:0000256" key="4">
    <source>
        <dbReference type="SAM" id="MobiDB-lite"/>
    </source>
</evidence>
<dbReference type="Proteomes" id="UP001501116">
    <property type="component" value="Unassembled WGS sequence"/>
</dbReference>
<comment type="caution">
    <text evidence="7">The sequence shown here is derived from an EMBL/GenBank/DDBJ whole genome shotgun (WGS) entry which is preliminary data.</text>
</comment>
<evidence type="ECO:0000256" key="1">
    <source>
        <dbReference type="ARBA" id="ARBA00022512"/>
    </source>
</evidence>
<evidence type="ECO:0000256" key="5">
    <source>
        <dbReference type="SAM" id="SignalP"/>
    </source>
</evidence>
<evidence type="ECO:0000259" key="6">
    <source>
        <dbReference type="PROSITE" id="PS51884"/>
    </source>
</evidence>
<keyword evidence="2" id="KW-0130">Cell adhesion</keyword>
<gene>
    <name evidence="7" type="ORF">GCM10009754_48430</name>
</gene>
<evidence type="ECO:0000256" key="2">
    <source>
        <dbReference type="ARBA" id="ARBA00022889"/>
    </source>
</evidence>
<proteinExistence type="predicted"/>
<feature type="compositionally biased region" description="Polar residues" evidence="4">
    <location>
        <begin position="232"/>
        <end position="241"/>
    </location>
</feature>
<keyword evidence="8" id="KW-1185">Reference proteome</keyword>
<sequence>MQTWAKRGFQTALVTGGLLMLGTGIASADEGGNPDTPAGPLDLNVNIPVDIQENALGTPLGQLDLPGYKGEISTKPITKPIKDALAPLTKAAKPVTDAAKPATDLAAKATGAATKAADTAVKAGQAMSKGDVAQGVGEITDPDFTLTDDAFKGNKVSGDVTVPVQIAGNAIAALGDAEVDASEATQTYEHNQDVATDGAHSGLAGNAVALDWALPVQIAGNAIGGAGGSARTKGSASQSVVETGDTSTDGTGSGTSGNVVAPQFATPIQITGNAVSGLLANAYSEFDADTNAEAGGSLKSKGNGGSVTGNVVGAPIALPVKVNGNGVAAWGSDADAKSNSVADATAGGKTAGLNGIPSYIQTNGDKSFLAGNIVQPQGALLANVTANAASWIGNAATGNALGDYASAGSTSSTVNAGGFSSTTGDKSAGSGNIVDAPVALPVEACGIGGTYIGNAHAACDNTTDAVAGDGTYTTGNGSFLAGNGVSAQPALTPEVLGVGASHIGNASGTTTEEKNVKAGGYNGTQGNDGTGAGNLVQVPLAVPAEVLGIGGSYIGQGHGTATETKVVKAGGGGNTQDDNGFLDSNLAAAPVSLPVQVFGIGASHIGRGNGEATTDTTSTAGGDVKATGDKAGASGNIVFAPISLPVQPHGIGGSFIGTASGASENLTDSLAGGDAKATGKDAALGGNIVQAPVAGAATVFGLAPGLAALVSGESTNDVVSTAGGDSKTAGDGGAVSGDVVSADALPIVQVFGDGVAAAAKATGLGSNTTEAHAGGDITTSGVEGGGSGDIIDVPVAAVPQVFGDAIAAAGVADAVGNNTTSGTAGGETTTDGEFNSLAGFDGQLPLGALVQVYDVPLALLAHAAAAATNDTDIDNDPTIELPIDGDELPIDMLPSLPQPELPTIPSIGGKSLTGGGAALPALPALDSLPSLPGMGQRADVPHTLPADLPVTVPALDSLTKLPVSLPKLPVTLPTLTGVSNPMHTLPALNGVHLTPETVQAPVTAEMPSGPMSLVQKFLAAFSGKKFHTM</sequence>
<name>A0ABP5CV33_9PSEU</name>
<feature type="domain" description="Chaplin" evidence="6">
    <location>
        <begin position="425"/>
        <end position="465"/>
    </location>
</feature>
<dbReference type="InterPro" id="IPR005528">
    <property type="entry name" value="ChpA-H"/>
</dbReference>
<feature type="chain" id="PRO_5045591558" evidence="5">
    <location>
        <begin position="29"/>
        <end position="1029"/>
    </location>
</feature>
<dbReference type="RefSeq" id="WP_344423014.1">
    <property type="nucleotide sequence ID" value="NZ_BAAANN010000019.1"/>
</dbReference>
<organism evidence="7 8">
    <name type="scientific">Amycolatopsis minnesotensis</name>
    <dbReference type="NCBI Taxonomy" id="337894"/>
    <lineage>
        <taxon>Bacteria</taxon>
        <taxon>Bacillati</taxon>
        <taxon>Actinomycetota</taxon>
        <taxon>Actinomycetes</taxon>
        <taxon>Pseudonocardiales</taxon>
        <taxon>Pseudonocardiaceae</taxon>
        <taxon>Amycolatopsis</taxon>
    </lineage>
</organism>
<feature type="region of interest" description="Disordered" evidence="4">
    <location>
        <begin position="225"/>
        <end position="257"/>
    </location>
</feature>
<accession>A0ABP5CV33</accession>
<keyword evidence="1" id="KW-0964">Secreted</keyword>
<evidence type="ECO:0000313" key="8">
    <source>
        <dbReference type="Proteomes" id="UP001501116"/>
    </source>
</evidence>
<evidence type="ECO:0000256" key="3">
    <source>
        <dbReference type="ARBA" id="ARBA00023087"/>
    </source>
</evidence>
<keyword evidence="1" id="KW-0134">Cell wall</keyword>
<feature type="signal peptide" evidence="5">
    <location>
        <begin position="1"/>
        <end position="28"/>
    </location>
</feature>
<dbReference type="EMBL" id="BAAANN010000019">
    <property type="protein sequence ID" value="GAA1969349.1"/>
    <property type="molecule type" value="Genomic_DNA"/>
</dbReference>
<protein>
    <submittedName>
        <fullName evidence="7">PE-PGRS family protein</fullName>
    </submittedName>
</protein>